<dbReference type="EMBL" id="AE016827">
    <property type="protein sequence ID" value="AAU37955.1"/>
    <property type="molecule type" value="Genomic_DNA"/>
</dbReference>
<evidence type="ECO:0000256" key="3">
    <source>
        <dbReference type="ARBA" id="ARBA00022898"/>
    </source>
</evidence>
<keyword evidence="6" id="KW-1185">Reference proteome</keyword>
<dbReference type="InterPro" id="IPR015422">
    <property type="entry name" value="PyrdxlP-dep_Trfase_small"/>
</dbReference>
<keyword evidence="3 4" id="KW-0663">Pyridoxal phosphate</keyword>
<dbReference type="GO" id="GO:0019346">
    <property type="term" value="P:transsulfuration"/>
    <property type="evidence" value="ECO:0007669"/>
    <property type="project" value="InterPro"/>
</dbReference>
<dbReference type="AlphaFoldDB" id="Q65SV5"/>
<dbReference type="Gene3D" id="3.90.1150.10">
    <property type="entry name" value="Aspartate Aminotransferase, domain 1"/>
    <property type="match status" value="1"/>
</dbReference>
<dbReference type="GO" id="GO:0030170">
    <property type="term" value="F:pyridoxal phosphate binding"/>
    <property type="evidence" value="ECO:0007669"/>
    <property type="project" value="InterPro"/>
</dbReference>
<comment type="cofactor">
    <cofactor evidence="1 4">
        <name>pyridoxal 5'-phosphate</name>
        <dbReference type="ChEBI" id="CHEBI:597326"/>
    </cofactor>
</comment>
<dbReference type="Proteomes" id="UP000000607">
    <property type="component" value="Chromosome"/>
</dbReference>
<dbReference type="PANTHER" id="PTHR43797:SF3">
    <property type="entry name" value="O-ACETYLHOMOSERINE SULFHYDRYLASE"/>
    <property type="match status" value="1"/>
</dbReference>
<dbReference type="GO" id="GO:0004124">
    <property type="term" value="F:cysteine synthase activity"/>
    <property type="evidence" value="ECO:0007669"/>
    <property type="project" value="TreeGrafter"/>
</dbReference>
<evidence type="ECO:0000256" key="1">
    <source>
        <dbReference type="ARBA" id="ARBA00001933"/>
    </source>
</evidence>
<reference evidence="5 6" key="1">
    <citation type="journal article" date="2004" name="Nat. Biotechnol.">
        <title>The genome sequence of the capnophilic rumen bacterium Mannheimia succiniciproducens.</title>
        <authorList>
            <person name="Hong S.H."/>
            <person name="Kim J.S."/>
            <person name="Lee S.Y."/>
            <person name="In Y.H."/>
            <person name="Choi S.S."/>
            <person name="Rih J.-K."/>
            <person name="Kim C.H."/>
            <person name="Jeong H."/>
            <person name="Hur C.G."/>
            <person name="Kim J.J."/>
        </authorList>
    </citation>
    <scope>NUCLEOTIDE SEQUENCE [LARGE SCALE GENOMIC DNA]</scope>
    <source>
        <strain evidence="6">KCTC 0769BP / MBEL55E</strain>
    </source>
</reference>
<dbReference type="HOGENOM" id="CLU_018986_8_3_6"/>
<dbReference type="Pfam" id="PF01053">
    <property type="entry name" value="Cys_Met_Meta_PP"/>
    <property type="match status" value="1"/>
</dbReference>
<dbReference type="GO" id="GO:0005737">
    <property type="term" value="C:cytoplasm"/>
    <property type="evidence" value="ECO:0007669"/>
    <property type="project" value="TreeGrafter"/>
</dbReference>
<dbReference type="InterPro" id="IPR000277">
    <property type="entry name" value="Cys/Met-Metab_PyrdxlP-dep_enz"/>
</dbReference>
<dbReference type="SUPFAM" id="SSF53383">
    <property type="entry name" value="PLP-dependent transferases"/>
    <property type="match status" value="1"/>
</dbReference>
<gene>
    <name evidence="5" type="ordered locus">MS1348</name>
</gene>
<dbReference type="GO" id="GO:0006535">
    <property type="term" value="P:cysteine biosynthetic process from serine"/>
    <property type="evidence" value="ECO:0007669"/>
    <property type="project" value="TreeGrafter"/>
</dbReference>
<evidence type="ECO:0000313" key="5">
    <source>
        <dbReference type="EMBL" id="AAU37955.1"/>
    </source>
</evidence>
<dbReference type="KEGG" id="msu:MS1348"/>
<dbReference type="GO" id="GO:0071269">
    <property type="term" value="P:L-homocysteine biosynthetic process"/>
    <property type="evidence" value="ECO:0007669"/>
    <property type="project" value="TreeGrafter"/>
</dbReference>
<dbReference type="PANTHER" id="PTHR43797">
    <property type="entry name" value="HOMOCYSTEINE/CYSTEINE SYNTHASE"/>
    <property type="match status" value="1"/>
</dbReference>
<sequence length="120" mass="13554">MERHPMVERVDYPGLASSKDYELKQKYTPNGLCGVLSFELKGDKQTAMKWLDSLQIISREVHVADIRSCALHPATSTHRQLSDEEMRAANITPGFIRLSIGIENPEDLLADLQNAFDQIK</sequence>
<evidence type="ECO:0000256" key="2">
    <source>
        <dbReference type="ARBA" id="ARBA00009077"/>
    </source>
</evidence>
<dbReference type="eggNOG" id="COG2873">
    <property type="taxonomic scope" value="Bacteria"/>
</dbReference>
<dbReference type="InterPro" id="IPR015424">
    <property type="entry name" value="PyrdxlP-dep_Trfase"/>
</dbReference>
<comment type="similarity">
    <text evidence="2 4">Belongs to the trans-sulfuration enzymes family.</text>
</comment>
<evidence type="ECO:0000313" key="6">
    <source>
        <dbReference type="Proteomes" id="UP000000607"/>
    </source>
</evidence>
<dbReference type="STRING" id="221988.MS1348"/>
<dbReference type="InterPro" id="IPR006235">
    <property type="entry name" value="OAc-hSer/O-AcSer_sulfhydrylase"/>
</dbReference>
<protein>
    <recommendedName>
        <fullName evidence="7">MetC protein</fullName>
    </recommendedName>
</protein>
<proteinExistence type="inferred from homology"/>
<dbReference type="GO" id="GO:0003961">
    <property type="term" value="F:O-acetylhomoserine aminocarboxypropyltransferase activity"/>
    <property type="evidence" value="ECO:0007669"/>
    <property type="project" value="TreeGrafter"/>
</dbReference>
<name>Q65SV5_MANSM</name>
<evidence type="ECO:0000256" key="4">
    <source>
        <dbReference type="RuleBase" id="RU362118"/>
    </source>
</evidence>
<evidence type="ECO:0008006" key="7">
    <source>
        <dbReference type="Google" id="ProtNLM"/>
    </source>
</evidence>
<accession>Q65SV5</accession>
<organism evidence="5 6">
    <name type="scientific">Mannheimia succiniciproducens (strain KCTC 0769BP / MBEL55E)</name>
    <dbReference type="NCBI Taxonomy" id="221988"/>
    <lineage>
        <taxon>Bacteria</taxon>
        <taxon>Pseudomonadati</taxon>
        <taxon>Pseudomonadota</taxon>
        <taxon>Gammaproteobacteria</taxon>
        <taxon>Pasteurellales</taxon>
        <taxon>Pasteurellaceae</taxon>
        <taxon>Basfia</taxon>
    </lineage>
</organism>